<comment type="caution">
    <text evidence="3">The sequence shown here is derived from an EMBL/GenBank/DDBJ whole genome shotgun (WGS) entry which is preliminary data.</text>
</comment>
<dbReference type="InterPro" id="IPR050180">
    <property type="entry name" value="RNR_Ribonuclease"/>
</dbReference>
<dbReference type="Pfam" id="PF25049">
    <property type="entry name" value="OB_HELZ2"/>
    <property type="match status" value="1"/>
</dbReference>
<keyword evidence="4" id="KW-1185">Reference proteome</keyword>
<dbReference type="PANTHER" id="PTHR23355">
    <property type="entry name" value="RIBONUCLEASE"/>
    <property type="match status" value="1"/>
</dbReference>
<name>A0ABD0KTD9_9CAEN</name>
<keyword evidence="1" id="KW-0175">Coiled coil</keyword>
<dbReference type="Proteomes" id="UP001519460">
    <property type="component" value="Unassembled WGS sequence"/>
</dbReference>
<reference evidence="3 4" key="1">
    <citation type="journal article" date="2023" name="Sci. Data">
        <title>Genome assembly of the Korean intertidal mud-creeper Batillaria attramentaria.</title>
        <authorList>
            <person name="Patra A.K."/>
            <person name="Ho P.T."/>
            <person name="Jun S."/>
            <person name="Lee S.J."/>
            <person name="Kim Y."/>
            <person name="Won Y.J."/>
        </authorList>
    </citation>
    <scope>NUCLEOTIDE SEQUENCE [LARGE SCALE GENOMIC DNA]</scope>
    <source>
        <strain evidence="3">Wonlab-2016</strain>
    </source>
</reference>
<dbReference type="EMBL" id="JACVVK020000126">
    <property type="protein sequence ID" value="KAK7490445.1"/>
    <property type="molecule type" value="Genomic_DNA"/>
</dbReference>
<dbReference type="SUPFAM" id="SSF50249">
    <property type="entry name" value="Nucleic acid-binding proteins"/>
    <property type="match status" value="1"/>
</dbReference>
<dbReference type="SMART" id="SM00955">
    <property type="entry name" value="RNB"/>
    <property type="match status" value="1"/>
</dbReference>
<dbReference type="Pfam" id="PF13087">
    <property type="entry name" value="AAA_12"/>
    <property type="match status" value="1"/>
</dbReference>
<dbReference type="Pfam" id="PF00773">
    <property type="entry name" value="RNB"/>
    <property type="match status" value="1"/>
</dbReference>
<gene>
    <name evidence="3" type="ORF">BaRGS_00018231</name>
</gene>
<evidence type="ECO:0000256" key="1">
    <source>
        <dbReference type="SAM" id="Coils"/>
    </source>
</evidence>
<evidence type="ECO:0000313" key="4">
    <source>
        <dbReference type="Proteomes" id="UP001519460"/>
    </source>
</evidence>
<dbReference type="InterPro" id="IPR022966">
    <property type="entry name" value="RNase_II/R_CS"/>
</dbReference>
<protein>
    <recommendedName>
        <fullName evidence="2">RNB domain-containing protein</fullName>
    </recommendedName>
</protein>
<feature type="non-terminal residue" evidence="3">
    <location>
        <position position="2043"/>
    </location>
</feature>
<dbReference type="SUPFAM" id="SSF52540">
    <property type="entry name" value="P-loop containing nucleoside triphosphate hydrolases"/>
    <property type="match status" value="1"/>
</dbReference>
<evidence type="ECO:0000259" key="2">
    <source>
        <dbReference type="SMART" id="SM00955"/>
    </source>
</evidence>
<sequence length="2043" mass="232434">MAAASSDLQNTRTDVRDRFRSNLATVLQRAENRITRSQFDLNDAKTLVTSLRTAVQQHGIEGVPDIEKEMMLLSQVFTRVHALVHGHSTNQQERSDPRQVLVYGLCALAVFPSSMELIVRRTELFYTFSTREAAQWYSQLDTLIQSCRAETDSEGPHDAQRFLTHQRLVLDLASWLERDRPTIAYLMTSKGFSHVRIILEYLSRYVVNPDVKGSVLTLRRLLSAADVLQTCILVRKGFLDQTESKTLRAVDAFSLFSAYAARHAFAQASVLYHRGRYAAALRIASNGLQACTSEERTEMEDLISKVTEARRESERRMEEAHLASPPDPEWLEGTNAYTTEAGRRRQEEVRENHRNKPRRVRQHFLVSPVYLELTLNILYRHLSNFFSPSPRSFLAAPPRPAASFLREDEGDEEMGKSWFEKSEEAVENGEVDADTGEGIELSDRARERIEKGGRKAEFYKDLTTDLDFLHNLLQMDPDKYKHCQLKIESSHRSTAKVLQNGSKFSEIKILGRSRCGRTYMDDEVVVAVLKEPGQEQGLQMGGEAPAEGDQGAVEHMAHGEVIGLLKRVNFANVDHPVLFCTLDEIEGHLMKPLCKTVPKINVRHDPKKYSTLGKLRIEIMKITPKGDVEPVKLFTVDPGSRDLYVFKVAILGWNKGNIYPKGAVLEAYLGGRNYSSGLEVLYMQQRVPRLYPQSVVDNTNELLQETDLQDKNRLDLTGRRLFTIDPPNSRDLDDALSVWKREDLTIVGVHIADVAAVVKEGSAIDKEARKRAVTFYPLDRKPHPMLPEPLSHGRCSLLPGKQRLALSVFFTFDENGEQVDDPYVRKTTIKSSRQFTYQEVQSIIDDTSMEENEALHEDILQLNSIARTLREGRYNKSMLFVPFEDPRLPFCEKLSESTDAHSLVEEFMILTNAYIAKHLRSKFPKLMILRCHQAPTWEQLAEWQEKEGGVANLTMRLQGKNVTPDTTLSYTRENPDNLYQRRDVIVQAELWISLRRHLENGEWEEARRLAFMDDLHPLQCLTNNHWMELMETAQYKCSYGLNQPDHFHFGLDIAYYTHFTSPIRRYADLHVHRLLHAHLEGKTPSCNPEDITRLCQQINGATARQKAFGKGCLSLKIADSLQRQPLVFRTFVDQVDSEQLTLMVPSLRAVSDRKQELPFSILGVTSQPEVTKDTAQNRDTVSVKWNKRIYNKLETVPGDHLIKRKALERETLSEQNDRSKPKAPCLVMDINPYHHCVHLSHDNWSQILAKLVETDGQPWCDAPVPVERNKVEFDDMTSERGDDTVSLLPCHFRMQFSSGQILQVQMSAEPRRGVLKSRVDLVHTARNASVCTRHVGDPILTLSSFATQATKKEHFTNYRDYLRAWMPLLEMEAAYGAGGSDGGFVVEKVALKVKHDNAESANSARFRGSFVLEPKFCFDRCIEFGGESPDSIKEEESKGNGRFPLDYVCIRYRMPCPDTVASRVTASAVPEAVDRHYTWVGHAGIVDVQRMESKDKNATRTERNLTYAELLKGNRKKKKKVADGPIQISIVLSPSSPPPPQQLLQKDGAEVTLEILPKSEVDRRAQEYLTILPMDKEQRLKLAQAIAYGKSIPKLDEDHLRLGMNADNREVIAPKLPRNNAPQRRAIQTALTKSLSLIQGPPGTGKTYTGIKLVYLFCKINRQLEAEGKGKKTVLFCGPSNKSVDLVAKLLKLRLGAKCPNIVRMYGSTIESKDYPIPRANMKSSRSMRDLKSDPELTDIALHHIIRQSGKPHAEEICQYEEHFERCRREPKKYPLESEDIKAYRKLLYEATVEELGNYEVVLTTCAVGGNRKLIEGTMGSVFQVIIDECAMSPEPHSLVPIIATKARQVVLIGDHKQLRPIITCQAAADLGLDQSLFERLYEQYPANTVFLDTQYRMHPQICEFPSQQFYNGKLQTKFSYGTNTDLPEPLPFWPCHPVTDEEVPHILVDVRGEEETLTVSTDEGNEKSKSNVLEADKVMEILSFLKSYGVELQYIKVLTQYNAQRHLLEERMKQLAEERTLNFNRYDQHKSKHNASTVVSSQ</sequence>
<feature type="coiled-coil region" evidence="1">
    <location>
        <begin position="292"/>
        <end position="319"/>
    </location>
</feature>
<dbReference type="InterPro" id="IPR012340">
    <property type="entry name" value="NA-bd_OB-fold"/>
</dbReference>
<organism evidence="3 4">
    <name type="scientific">Batillaria attramentaria</name>
    <dbReference type="NCBI Taxonomy" id="370345"/>
    <lineage>
        <taxon>Eukaryota</taxon>
        <taxon>Metazoa</taxon>
        <taxon>Spiralia</taxon>
        <taxon>Lophotrochozoa</taxon>
        <taxon>Mollusca</taxon>
        <taxon>Gastropoda</taxon>
        <taxon>Caenogastropoda</taxon>
        <taxon>Sorbeoconcha</taxon>
        <taxon>Cerithioidea</taxon>
        <taxon>Batillariidae</taxon>
        <taxon>Batillaria</taxon>
    </lineage>
</organism>
<dbReference type="Gene3D" id="3.40.50.300">
    <property type="entry name" value="P-loop containing nucleotide triphosphate hydrolases"/>
    <property type="match status" value="2"/>
</dbReference>
<dbReference type="InterPro" id="IPR056787">
    <property type="entry name" value="OB_HELZ2"/>
</dbReference>
<evidence type="ECO:0000313" key="3">
    <source>
        <dbReference type="EMBL" id="KAK7490445.1"/>
    </source>
</evidence>
<dbReference type="InterPro" id="IPR041679">
    <property type="entry name" value="DNA2/NAM7-like_C"/>
</dbReference>
<dbReference type="InterPro" id="IPR027417">
    <property type="entry name" value="P-loop_NTPase"/>
</dbReference>
<dbReference type="InterPro" id="IPR001900">
    <property type="entry name" value="RNase_II/R"/>
</dbReference>
<dbReference type="Pfam" id="PF13086">
    <property type="entry name" value="AAA_11"/>
    <property type="match status" value="1"/>
</dbReference>
<proteinExistence type="predicted"/>
<accession>A0ABD0KTD9</accession>
<dbReference type="InterPro" id="IPR047187">
    <property type="entry name" value="SF1_C_Upf1"/>
</dbReference>
<dbReference type="PANTHER" id="PTHR23355:SF9">
    <property type="entry name" value="DIS3-LIKE EXONUCLEASE 2"/>
    <property type="match status" value="1"/>
</dbReference>
<dbReference type="CDD" id="cd18808">
    <property type="entry name" value="SF1_C_Upf1"/>
    <property type="match status" value="1"/>
</dbReference>
<dbReference type="PROSITE" id="PS01175">
    <property type="entry name" value="RIBONUCLEASE_II"/>
    <property type="match status" value="1"/>
</dbReference>
<feature type="domain" description="RNB" evidence="2">
    <location>
        <begin position="713"/>
        <end position="1081"/>
    </location>
</feature>
<dbReference type="InterPro" id="IPR041677">
    <property type="entry name" value="DNA2/NAM7_AAA_11"/>
</dbReference>